<evidence type="ECO:0000313" key="1">
    <source>
        <dbReference type="EMBL" id="DAD96782.1"/>
    </source>
</evidence>
<sequence>MIDMYKLENSGGKEAPNLKEVADLLMDAAAAIYRVNYDSDAMQAVNFHINEALKELRAFGDRKEKDCLTAFSGRDGTIKDV</sequence>
<proteinExistence type="predicted"/>
<name>A0A8S5NPW7_9CAUD</name>
<reference evidence="1" key="1">
    <citation type="journal article" date="2021" name="Proc. Natl. Acad. Sci. U.S.A.">
        <title>A Catalog of Tens of Thousands of Viruses from Human Metagenomes Reveals Hidden Associations with Chronic Diseases.</title>
        <authorList>
            <person name="Tisza M.J."/>
            <person name="Buck C.B."/>
        </authorList>
    </citation>
    <scope>NUCLEOTIDE SEQUENCE</scope>
    <source>
        <strain evidence="1">CtdDI2</strain>
    </source>
</reference>
<dbReference type="EMBL" id="BK015224">
    <property type="protein sequence ID" value="DAD96782.1"/>
    <property type="molecule type" value="Genomic_DNA"/>
</dbReference>
<protein>
    <submittedName>
        <fullName evidence="1">Uncharacterized protein</fullName>
    </submittedName>
</protein>
<accession>A0A8S5NPW7</accession>
<organism evidence="1">
    <name type="scientific">Podoviridae sp. ctdDI2</name>
    <dbReference type="NCBI Taxonomy" id="2826567"/>
    <lineage>
        <taxon>Viruses</taxon>
        <taxon>Duplodnaviria</taxon>
        <taxon>Heunggongvirae</taxon>
        <taxon>Uroviricota</taxon>
        <taxon>Caudoviricetes</taxon>
    </lineage>
</organism>